<dbReference type="Proteomes" id="UP000070414">
    <property type="component" value="Unassembled WGS sequence"/>
</dbReference>
<gene>
    <name evidence="2" type="ORF">AKJ38_02530</name>
</gene>
<evidence type="ECO:0000313" key="3">
    <source>
        <dbReference type="Proteomes" id="UP000070414"/>
    </source>
</evidence>
<sequence length="90" mass="9859">MIVLPEEEPEEETEPVPEEESGEKNENGLESADVAVAPATPLVVCQEDSELMEIEGVEIKKVEERGGFLGFGSSEELHTHLKYKCPTCGK</sequence>
<feature type="compositionally biased region" description="Acidic residues" evidence="1">
    <location>
        <begin position="1"/>
        <end position="21"/>
    </location>
</feature>
<comment type="caution">
    <text evidence="2">The sequence shown here is derived from an EMBL/GenBank/DDBJ whole genome shotgun (WGS) entry which is preliminary data.</text>
</comment>
<accession>A0A133URS3</accession>
<organism evidence="2 3">
    <name type="scientific">candidate division MSBL1 archaeon SCGC-AAA259I14</name>
    <dbReference type="NCBI Taxonomy" id="1698268"/>
    <lineage>
        <taxon>Archaea</taxon>
        <taxon>Methanobacteriati</taxon>
        <taxon>Methanobacteriota</taxon>
        <taxon>candidate division MSBL1</taxon>
    </lineage>
</organism>
<protein>
    <submittedName>
        <fullName evidence="2">Uncharacterized protein</fullName>
    </submittedName>
</protein>
<dbReference type="AlphaFoldDB" id="A0A133URS3"/>
<proteinExistence type="predicted"/>
<reference evidence="2 3" key="1">
    <citation type="journal article" date="2016" name="Sci. Rep.">
        <title>Metabolic traits of an uncultured archaeal lineage -MSBL1- from brine pools of the Red Sea.</title>
        <authorList>
            <person name="Mwirichia R."/>
            <person name="Alam I."/>
            <person name="Rashid M."/>
            <person name="Vinu M."/>
            <person name="Ba-Alawi W."/>
            <person name="Anthony Kamau A."/>
            <person name="Kamanda Ngugi D."/>
            <person name="Goker M."/>
            <person name="Klenk H.P."/>
            <person name="Bajic V."/>
            <person name="Stingl U."/>
        </authorList>
    </citation>
    <scope>NUCLEOTIDE SEQUENCE [LARGE SCALE GENOMIC DNA]</scope>
    <source>
        <strain evidence="2">SCGC-AAA259I14</strain>
    </source>
</reference>
<evidence type="ECO:0000256" key="1">
    <source>
        <dbReference type="SAM" id="MobiDB-lite"/>
    </source>
</evidence>
<evidence type="ECO:0000313" key="2">
    <source>
        <dbReference type="EMBL" id="KXA96837.1"/>
    </source>
</evidence>
<dbReference type="EMBL" id="LHXS01000040">
    <property type="protein sequence ID" value="KXA96837.1"/>
    <property type="molecule type" value="Genomic_DNA"/>
</dbReference>
<name>A0A133URS3_9EURY</name>
<keyword evidence="3" id="KW-1185">Reference proteome</keyword>
<feature type="region of interest" description="Disordered" evidence="1">
    <location>
        <begin position="1"/>
        <end position="33"/>
    </location>
</feature>